<evidence type="ECO:0000313" key="2">
    <source>
        <dbReference type="EMBL" id="CAK9184491.1"/>
    </source>
</evidence>
<proteinExistence type="predicted"/>
<organism evidence="1 3">
    <name type="scientific">Ilex paraguariensis</name>
    <name type="common">yerba mate</name>
    <dbReference type="NCBI Taxonomy" id="185542"/>
    <lineage>
        <taxon>Eukaryota</taxon>
        <taxon>Viridiplantae</taxon>
        <taxon>Streptophyta</taxon>
        <taxon>Embryophyta</taxon>
        <taxon>Tracheophyta</taxon>
        <taxon>Spermatophyta</taxon>
        <taxon>Magnoliopsida</taxon>
        <taxon>eudicotyledons</taxon>
        <taxon>Gunneridae</taxon>
        <taxon>Pentapetalae</taxon>
        <taxon>asterids</taxon>
        <taxon>campanulids</taxon>
        <taxon>Aquifoliales</taxon>
        <taxon>Aquifoliaceae</taxon>
        <taxon>Ilex</taxon>
    </lineage>
</organism>
<evidence type="ECO:0000313" key="1">
    <source>
        <dbReference type="EMBL" id="CAK9140453.1"/>
    </source>
</evidence>
<comment type="caution">
    <text evidence="1">The sequence shown here is derived from an EMBL/GenBank/DDBJ whole genome shotgun (WGS) entry which is preliminary data.</text>
</comment>
<protein>
    <submittedName>
        <fullName evidence="1">Uncharacterized protein</fullName>
    </submittedName>
</protein>
<name>A0ABC8R6P6_9AQUA</name>
<reference evidence="1 3" key="1">
    <citation type="submission" date="2024-02" db="EMBL/GenBank/DDBJ databases">
        <authorList>
            <person name="Vignale AGUSTIN F."/>
            <person name="Sosa J E."/>
            <person name="Modenutti C."/>
        </authorList>
    </citation>
    <scope>NUCLEOTIDE SEQUENCE [LARGE SCALE GENOMIC DNA]</scope>
</reference>
<dbReference type="EMBL" id="CAUOFW020008982">
    <property type="protein sequence ID" value="CAK9184491.1"/>
    <property type="molecule type" value="Genomic_DNA"/>
</dbReference>
<dbReference type="EMBL" id="CAUOFW020001043">
    <property type="protein sequence ID" value="CAK9140453.1"/>
    <property type="molecule type" value="Genomic_DNA"/>
</dbReference>
<dbReference type="AlphaFoldDB" id="A0ABC8R6P6"/>
<dbReference type="Proteomes" id="UP001642360">
    <property type="component" value="Unassembled WGS sequence"/>
</dbReference>
<evidence type="ECO:0000313" key="3">
    <source>
        <dbReference type="Proteomes" id="UP001642360"/>
    </source>
</evidence>
<accession>A0ABC8R6P6</accession>
<gene>
    <name evidence="2" type="ORF">ILEXP_LOCUS54825</name>
    <name evidence="1" type="ORF">ILEXP_LOCUS7905</name>
</gene>
<keyword evidence="3" id="KW-1185">Reference proteome</keyword>
<sequence length="187" mass="21340">MNDHSGCFDPNTIEEVLAEDRFSHTHVPNCNPNFSIEELSYHQNFSQEDDPAYNGVAPAAVEVELQQLSMEQEHYYDPNSNHSDTYLMQEAVHDSDHALSGDQSNWETNVHDMQSMSFCHYAHQQDQNLQQEEIQNGHFQGLNSSSLPVTPYPPTPDLLNLLHLPRYSSSSATQCINLHYKPNPDLR</sequence>